<evidence type="ECO:0000313" key="8">
    <source>
        <dbReference type="EMBL" id="RXK61625.1"/>
    </source>
</evidence>
<dbReference type="RefSeq" id="WP_129128998.1">
    <property type="nucleotide sequence ID" value="NZ_SDHW01000001.1"/>
</dbReference>
<dbReference type="EMBL" id="SDHW01000001">
    <property type="protein sequence ID" value="RXK61625.1"/>
    <property type="molecule type" value="Genomic_DNA"/>
</dbReference>
<evidence type="ECO:0000256" key="5">
    <source>
        <dbReference type="ARBA" id="ARBA00023136"/>
    </source>
</evidence>
<dbReference type="Pfam" id="PF00892">
    <property type="entry name" value="EamA"/>
    <property type="match status" value="2"/>
</dbReference>
<comment type="caution">
    <text evidence="8">The sequence shown here is derived from an EMBL/GenBank/DDBJ whole genome shotgun (WGS) entry which is preliminary data.</text>
</comment>
<dbReference type="InterPro" id="IPR050638">
    <property type="entry name" value="AA-Vitamin_Transporters"/>
</dbReference>
<dbReference type="InterPro" id="IPR037185">
    <property type="entry name" value="EmrE-like"/>
</dbReference>
<feature type="transmembrane region" description="Helical" evidence="6">
    <location>
        <begin position="40"/>
        <end position="62"/>
    </location>
</feature>
<evidence type="ECO:0000256" key="3">
    <source>
        <dbReference type="ARBA" id="ARBA00022692"/>
    </source>
</evidence>
<evidence type="ECO:0000256" key="1">
    <source>
        <dbReference type="ARBA" id="ARBA00004141"/>
    </source>
</evidence>
<dbReference type="OrthoDB" id="9813617at2"/>
<comment type="similarity">
    <text evidence="2">Belongs to the EamA transporter family.</text>
</comment>
<evidence type="ECO:0000313" key="9">
    <source>
        <dbReference type="Proteomes" id="UP000290204"/>
    </source>
</evidence>
<dbReference type="PANTHER" id="PTHR32322">
    <property type="entry name" value="INNER MEMBRANE TRANSPORTER"/>
    <property type="match status" value="1"/>
</dbReference>
<keyword evidence="5 6" id="KW-0472">Membrane</keyword>
<accession>A0A4Q1CLP2</accession>
<gene>
    <name evidence="8" type="ORF">ESA94_01000</name>
</gene>
<feature type="transmembrane region" description="Helical" evidence="6">
    <location>
        <begin position="160"/>
        <end position="179"/>
    </location>
</feature>
<keyword evidence="9" id="KW-1185">Reference proteome</keyword>
<dbReference type="AlphaFoldDB" id="A0A4Q1CLP2"/>
<sequence>MSKKQSLAFIGFVLTFTGSILFSTKAIIVKKAFASIEVDALSLLALRMLFALPFYIAVLFVTKRTNTTTLSLKKWLQLVAVGLLGYYVSSYLDFEGLRYISAGLERLILFLYPSFVVLINAFVFREKINSNQRLALLLTYSGIALAYAGEFNLYHLQPGFFWGGLLVFLCSITYALYIVGSGRLIPLTGATAFTSYAMLAATAGIFIHFLVGHDASLLVSVAKQHWQYGLLLGIIATVLPSYLIAGGTKRIGSNNVAIISSIGPVSTILQAWWFLGETIHWSQLVGTGLVIAGILILGLKKQKT</sequence>
<evidence type="ECO:0000256" key="6">
    <source>
        <dbReference type="SAM" id="Phobius"/>
    </source>
</evidence>
<protein>
    <submittedName>
        <fullName evidence="8">DMT family transporter</fullName>
    </submittedName>
</protein>
<dbReference type="SUPFAM" id="SSF103481">
    <property type="entry name" value="Multidrug resistance efflux transporter EmrE"/>
    <property type="match status" value="2"/>
</dbReference>
<keyword evidence="3 6" id="KW-0812">Transmembrane</keyword>
<feature type="transmembrane region" description="Helical" evidence="6">
    <location>
        <begin position="226"/>
        <end position="244"/>
    </location>
</feature>
<evidence type="ECO:0000256" key="4">
    <source>
        <dbReference type="ARBA" id="ARBA00022989"/>
    </source>
</evidence>
<dbReference type="Gene3D" id="1.10.3730.20">
    <property type="match status" value="1"/>
</dbReference>
<feature type="transmembrane region" description="Helical" evidence="6">
    <location>
        <begin position="7"/>
        <end position="28"/>
    </location>
</feature>
<organism evidence="8 9">
    <name type="scientific">Lacibacter luteus</name>
    <dbReference type="NCBI Taxonomy" id="2508719"/>
    <lineage>
        <taxon>Bacteria</taxon>
        <taxon>Pseudomonadati</taxon>
        <taxon>Bacteroidota</taxon>
        <taxon>Chitinophagia</taxon>
        <taxon>Chitinophagales</taxon>
        <taxon>Chitinophagaceae</taxon>
        <taxon>Lacibacter</taxon>
    </lineage>
</organism>
<dbReference type="Proteomes" id="UP000290204">
    <property type="component" value="Unassembled WGS sequence"/>
</dbReference>
<comment type="subcellular location">
    <subcellularLocation>
        <location evidence="1">Membrane</location>
        <topology evidence="1">Multi-pass membrane protein</topology>
    </subcellularLocation>
</comment>
<name>A0A4Q1CLP2_9BACT</name>
<keyword evidence="4 6" id="KW-1133">Transmembrane helix</keyword>
<dbReference type="InterPro" id="IPR000620">
    <property type="entry name" value="EamA_dom"/>
</dbReference>
<feature type="transmembrane region" description="Helical" evidence="6">
    <location>
        <begin position="281"/>
        <end position="299"/>
    </location>
</feature>
<dbReference type="GO" id="GO:0016020">
    <property type="term" value="C:membrane"/>
    <property type="evidence" value="ECO:0007669"/>
    <property type="project" value="UniProtKB-SubCell"/>
</dbReference>
<evidence type="ECO:0000256" key="2">
    <source>
        <dbReference type="ARBA" id="ARBA00007362"/>
    </source>
</evidence>
<reference evidence="8 9" key="1">
    <citation type="submission" date="2019-01" db="EMBL/GenBank/DDBJ databases">
        <title>Lacibacter sp. strain TTM-7.</title>
        <authorList>
            <person name="Chen W.-M."/>
        </authorList>
    </citation>
    <scope>NUCLEOTIDE SEQUENCE [LARGE SCALE GENOMIC DNA]</scope>
    <source>
        <strain evidence="8 9">TTM-7</strain>
    </source>
</reference>
<evidence type="ECO:0000259" key="7">
    <source>
        <dbReference type="Pfam" id="PF00892"/>
    </source>
</evidence>
<feature type="transmembrane region" description="Helical" evidence="6">
    <location>
        <begin position="74"/>
        <end position="92"/>
    </location>
</feature>
<feature type="transmembrane region" description="Helical" evidence="6">
    <location>
        <begin position="191"/>
        <end position="211"/>
    </location>
</feature>
<feature type="transmembrane region" description="Helical" evidence="6">
    <location>
        <begin position="104"/>
        <end position="123"/>
    </location>
</feature>
<dbReference type="PANTHER" id="PTHR32322:SF2">
    <property type="entry name" value="EAMA DOMAIN-CONTAINING PROTEIN"/>
    <property type="match status" value="1"/>
</dbReference>
<feature type="domain" description="EamA" evidence="7">
    <location>
        <begin position="10"/>
        <end position="147"/>
    </location>
</feature>
<feature type="domain" description="EamA" evidence="7">
    <location>
        <begin position="162"/>
        <end position="297"/>
    </location>
</feature>
<feature type="transmembrane region" description="Helical" evidence="6">
    <location>
        <begin position="135"/>
        <end position="154"/>
    </location>
</feature>
<proteinExistence type="inferred from homology"/>
<feature type="transmembrane region" description="Helical" evidence="6">
    <location>
        <begin position="256"/>
        <end position="275"/>
    </location>
</feature>